<dbReference type="PROSITE" id="PS51203">
    <property type="entry name" value="CS"/>
    <property type="match status" value="1"/>
</dbReference>
<dbReference type="GeneID" id="5004515"/>
<dbReference type="CDD" id="cd06467">
    <property type="entry name" value="p23_NUDC_like"/>
    <property type="match status" value="1"/>
</dbReference>
<dbReference type="KEGG" id="olu:OSTLU_26548"/>
<evidence type="ECO:0000256" key="2">
    <source>
        <dbReference type="ARBA" id="ARBA00022490"/>
    </source>
</evidence>
<comment type="subcellular location">
    <subcellularLocation>
        <location evidence="1">Cytoplasm</location>
    </subcellularLocation>
</comment>
<dbReference type="HOGENOM" id="CLU_1752777_0_0_1"/>
<dbReference type="InterPro" id="IPR037898">
    <property type="entry name" value="NudC_fam"/>
</dbReference>
<proteinExistence type="predicted"/>
<evidence type="ECO:0000259" key="3">
    <source>
        <dbReference type="PROSITE" id="PS51203"/>
    </source>
</evidence>
<name>A4S4W1_OSTLU</name>
<gene>
    <name evidence="4" type="ORF">OSTLU_26548</name>
</gene>
<dbReference type="PANTHER" id="PTHR12356:SF3">
    <property type="entry name" value="NUCLEAR MIGRATION PROTEIN NUDC"/>
    <property type="match status" value="1"/>
</dbReference>
<keyword evidence="5" id="KW-1185">Reference proteome</keyword>
<dbReference type="AlphaFoldDB" id="A4S4W1"/>
<dbReference type="Pfam" id="PF04969">
    <property type="entry name" value="CS"/>
    <property type="match status" value="1"/>
</dbReference>
<feature type="domain" description="CS" evidence="3">
    <location>
        <begin position="11"/>
        <end position="105"/>
    </location>
</feature>
<dbReference type="InterPro" id="IPR007052">
    <property type="entry name" value="CS_dom"/>
</dbReference>
<dbReference type="PANTHER" id="PTHR12356">
    <property type="entry name" value="NUCLEAR MOVEMENT PROTEIN NUDC"/>
    <property type="match status" value="1"/>
</dbReference>
<dbReference type="EMBL" id="CP000591">
    <property type="protein sequence ID" value="ABO98629.1"/>
    <property type="molecule type" value="Genomic_DNA"/>
</dbReference>
<evidence type="ECO:0000313" key="5">
    <source>
        <dbReference type="Proteomes" id="UP000001568"/>
    </source>
</evidence>
<dbReference type="eggNOG" id="KOG2265">
    <property type="taxonomic scope" value="Eukaryota"/>
</dbReference>
<dbReference type="OMA" id="ATSRECE"/>
<organism evidence="4 5">
    <name type="scientific">Ostreococcus lucimarinus (strain CCE9901)</name>
    <dbReference type="NCBI Taxonomy" id="436017"/>
    <lineage>
        <taxon>Eukaryota</taxon>
        <taxon>Viridiplantae</taxon>
        <taxon>Chlorophyta</taxon>
        <taxon>Mamiellophyceae</taxon>
        <taxon>Mamiellales</taxon>
        <taxon>Bathycoccaceae</taxon>
        <taxon>Ostreococcus</taxon>
    </lineage>
</organism>
<keyword evidence="2" id="KW-0963">Cytoplasm</keyword>
<dbReference type="Proteomes" id="UP000001568">
    <property type="component" value="Chromosome 11"/>
</dbReference>
<dbReference type="STRING" id="436017.A4S4W1"/>
<dbReference type="OrthoDB" id="416217at2759"/>
<reference evidence="4 5" key="1">
    <citation type="journal article" date="2007" name="Proc. Natl. Acad. Sci. U.S.A.">
        <title>The tiny eukaryote Ostreococcus provides genomic insights into the paradox of plankton speciation.</title>
        <authorList>
            <person name="Palenik B."/>
            <person name="Grimwood J."/>
            <person name="Aerts A."/>
            <person name="Rouze P."/>
            <person name="Salamov A."/>
            <person name="Putnam N."/>
            <person name="Dupont C."/>
            <person name="Jorgensen R."/>
            <person name="Derelle E."/>
            <person name="Rombauts S."/>
            <person name="Zhou K."/>
            <person name="Otillar R."/>
            <person name="Merchant S.S."/>
            <person name="Podell S."/>
            <person name="Gaasterland T."/>
            <person name="Napoli C."/>
            <person name="Gendler K."/>
            <person name="Manuell A."/>
            <person name="Tai V."/>
            <person name="Vallon O."/>
            <person name="Piganeau G."/>
            <person name="Jancek S."/>
            <person name="Heijde M."/>
            <person name="Jabbari K."/>
            <person name="Bowler C."/>
            <person name="Lohr M."/>
            <person name="Robbens S."/>
            <person name="Werner G."/>
            <person name="Dubchak I."/>
            <person name="Pazour G.J."/>
            <person name="Ren Q."/>
            <person name="Paulsen I."/>
            <person name="Delwiche C."/>
            <person name="Schmutz J."/>
            <person name="Rokhsar D."/>
            <person name="Van de Peer Y."/>
            <person name="Moreau H."/>
            <person name="Grigoriev I.V."/>
        </authorList>
    </citation>
    <scope>NUCLEOTIDE SEQUENCE [LARGE SCALE GENOMIC DNA]</scope>
    <source>
        <strain evidence="4 5">CCE9901</strain>
    </source>
</reference>
<protein>
    <recommendedName>
        <fullName evidence="3">CS domain-containing protein</fullName>
    </recommendedName>
</protein>
<dbReference type="GO" id="GO:0051082">
    <property type="term" value="F:unfolded protein binding"/>
    <property type="evidence" value="ECO:0007669"/>
    <property type="project" value="TreeGrafter"/>
</dbReference>
<dbReference type="GO" id="GO:0005737">
    <property type="term" value="C:cytoplasm"/>
    <property type="evidence" value="ECO:0007669"/>
    <property type="project" value="UniProtKB-SubCell"/>
</dbReference>
<dbReference type="SUPFAM" id="SSF49764">
    <property type="entry name" value="HSP20-like chaperones"/>
    <property type="match status" value="1"/>
</dbReference>
<dbReference type="GO" id="GO:0006457">
    <property type="term" value="P:protein folding"/>
    <property type="evidence" value="ECO:0007669"/>
    <property type="project" value="TreeGrafter"/>
</dbReference>
<evidence type="ECO:0000313" key="4">
    <source>
        <dbReference type="EMBL" id="ABO98629.1"/>
    </source>
</evidence>
<dbReference type="RefSeq" id="XP_001420336.1">
    <property type="nucleotide sequence ID" value="XM_001420299.1"/>
</dbReference>
<sequence length="149" mass="16266">MVSLTKEQCGGTTARYAWTQSEDEIVVSFAAPADATSRECEVTLTSTAATVRVRGQTLLDGELTRAIVKDDSYWELESDGSQKVLRLSLTKLRRTCAKFHWPSVCVGEPEIDVAAFGDPVMGVTGNLNGDAMKTMMEDVAAMRRDAEKN</sequence>
<dbReference type="Gene3D" id="2.60.40.790">
    <property type="match status" value="1"/>
</dbReference>
<accession>A4S4W1</accession>
<dbReference type="Gramene" id="ABO98629">
    <property type="protein sequence ID" value="ABO98629"/>
    <property type="gene ID" value="OSTLU_26548"/>
</dbReference>
<dbReference type="InterPro" id="IPR008978">
    <property type="entry name" value="HSP20-like_chaperone"/>
</dbReference>
<evidence type="ECO:0000256" key="1">
    <source>
        <dbReference type="ARBA" id="ARBA00004496"/>
    </source>
</evidence>